<dbReference type="PANTHER" id="PTHR37306:SF1">
    <property type="entry name" value="COLICIN V PRODUCTION PROTEIN"/>
    <property type="match status" value="1"/>
</dbReference>
<protein>
    <recommendedName>
        <fullName evidence="8">Colicin V production protein</fullName>
    </recommendedName>
</protein>
<evidence type="ECO:0008006" key="8">
    <source>
        <dbReference type="Google" id="ProtNLM"/>
    </source>
</evidence>
<keyword evidence="2 5" id="KW-0812">Transmembrane</keyword>
<comment type="caution">
    <text evidence="6">The sequence shown here is derived from an EMBL/GenBank/DDBJ whole genome shotgun (WGS) entry which is preliminary data.</text>
</comment>
<feature type="transmembrane region" description="Helical" evidence="5">
    <location>
        <begin position="117"/>
        <end position="139"/>
    </location>
</feature>
<evidence type="ECO:0000256" key="4">
    <source>
        <dbReference type="ARBA" id="ARBA00023136"/>
    </source>
</evidence>
<comment type="subcellular location">
    <subcellularLocation>
        <location evidence="1">Membrane</location>
        <topology evidence="1">Multi-pass membrane protein</topology>
    </subcellularLocation>
</comment>
<dbReference type="PANTHER" id="PTHR37306">
    <property type="entry name" value="COLICIN V PRODUCTION PROTEIN"/>
    <property type="match status" value="1"/>
</dbReference>
<sequence length="183" mass="20535">MVDILLLIILIGGIIVGAKRGLIVQLIHMVGFVVALIVAFKYYKPLAEKFVLWIPFPAITTNSQLSFAVEALDLDQTFYRIIAFALLFFIVKFALQIVASMFDFLKFLPVLGQVSSILGAVLGFIEIYFLLFVFLYVLALLPVDFLQTAIGGSGIAHFILENTPFLSEAVKNWWYIYQDSRAS</sequence>
<reference evidence="6 7" key="1">
    <citation type="submission" date="2017-07" db="EMBL/GenBank/DDBJ databases">
        <title>Tetzosporium hominis gen.nov. sp.nov.</title>
        <authorList>
            <person name="Tetz G."/>
            <person name="Tetz V."/>
        </authorList>
    </citation>
    <scope>NUCLEOTIDE SEQUENCE [LARGE SCALE GENOMIC DNA]</scope>
    <source>
        <strain evidence="6 7">VT-49</strain>
    </source>
</reference>
<dbReference type="Proteomes" id="UP000217065">
    <property type="component" value="Unassembled WGS sequence"/>
</dbReference>
<gene>
    <name evidence="6" type="ORF">CF394_12900</name>
</gene>
<proteinExistence type="predicted"/>
<organism evidence="6 7">
    <name type="scientific">Tetzosporium hominis</name>
    <dbReference type="NCBI Taxonomy" id="2020506"/>
    <lineage>
        <taxon>Bacteria</taxon>
        <taxon>Bacillati</taxon>
        <taxon>Bacillota</taxon>
        <taxon>Bacilli</taxon>
        <taxon>Bacillales</taxon>
        <taxon>Caryophanaceae</taxon>
        <taxon>Tetzosporium</taxon>
    </lineage>
</organism>
<dbReference type="EMBL" id="NOKQ01000276">
    <property type="protein sequence ID" value="OZS77264.1"/>
    <property type="molecule type" value="Genomic_DNA"/>
</dbReference>
<keyword evidence="4 5" id="KW-0472">Membrane</keyword>
<evidence type="ECO:0000256" key="5">
    <source>
        <dbReference type="SAM" id="Phobius"/>
    </source>
</evidence>
<evidence type="ECO:0000313" key="6">
    <source>
        <dbReference type="EMBL" id="OZS77264.1"/>
    </source>
</evidence>
<feature type="transmembrane region" description="Helical" evidence="5">
    <location>
        <begin position="50"/>
        <end position="69"/>
    </location>
</feature>
<evidence type="ECO:0000256" key="1">
    <source>
        <dbReference type="ARBA" id="ARBA00004141"/>
    </source>
</evidence>
<keyword evidence="3 5" id="KW-1133">Transmembrane helix</keyword>
<keyword evidence="7" id="KW-1185">Reference proteome</keyword>
<evidence type="ECO:0000256" key="2">
    <source>
        <dbReference type="ARBA" id="ARBA00022692"/>
    </source>
</evidence>
<evidence type="ECO:0000256" key="3">
    <source>
        <dbReference type="ARBA" id="ARBA00022989"/>
    </source>
</evidence>
<dbReference type="InterPro" id="IPR003825">
    <property type="entry name" value="Colicin-V_CvpA"/>
</dbReference>
<name>A0A264W122_9BACL</name>
<feature type="transmembrane region" description="Helical" evidence="5">
    <location>
        <begin position="81"/>
        <end position="105"/>
    </location>
</feature>
<dbReference type="AlphaFoldDB" id="A0A264W122"/>
<dbReference type="RefSeq" id="WP_094944156.1">
    <property type="nucleotide sequence ID" value="NZ_NOKQ01000276.1"/>
</dbReference>
<dbReference type="GO" id="GO:0009403">
    <property type="term" value="P:toxin biosynthetic process"/>
    <property type="evidence" value="ECO:0007669"/>
    <property type="project" value="InterPro"/>
</dbReference>
<dbReference type="GO" id="GO:0016020">
    <property type="term" value="C:membrane"/>
    <property type="evidence" value="ECO:0007669"/>
    <property type="project" value="UniProtKB-SubCell"/>
</dbReference>
<dbReference type="OrthoDB" id="1809613at2"/>
<feature type="transmembrane region" description="Helical" evidence="5">
    <location>
        <begin position="27"/>
        <end position="43"/>
    </location>
</feature>
<evidence type="ECO:0000313" key="7">
    <source>
        <dbReference type="Proteomes" id="UP000217065"/>
    </source>
</evidence>
<accession>A0A264W122</accession>
<dbReference type="Pfam" id="PF02674">
    <property type="entry name" value="Colicin_V"/>
    <property type="match status" value="1"/>
</dbReference>